<proteinExistence type="predicted"/>
<evidence type="ECO:0000256" key="1">
    <source>
        <dbReference type="SAM" id="MobiDB-lite"/>
    </source>
</evidence>
<sequence>MDYQPLDVLPSSPESDNKSVMDLTHSDTDSVKNCPVPANPTIESESEVSEGENMSESANDGHLNHLCLPYGGVPNRVCLEWLEGRDNDGWANHRGNPHDWHNNINASWGSPLDSHPVSPLVNLREDFGSIGLTWQGARDRDTSLDHLGHEDWAHIQLHKTTKLTRIMEHGEPTFTGYQILERYNQVEEEGAERSKDVREMDARMETLYKHLQLLARRCAFAARQVGALHDAKANLQDLKKIAYTLRLEFEREFNQIIAVAFNFQPKCRRKGCSLGEQEEPSRARSGSVYLRKGEVQTSAERLDLAESGEESERDGRGVPSVEAGGTEPFLSKARGSYRRMKISK</sequence>
<feature type="compositionally biased region" description="Basic and acidic residues" evidence="1">
    <location>
        <begin position="15"/>
        <end position="30"/>
    </location>
</feature>
<organism evidence="2 3">
    <name type="scientific">Gymnopus androsaceus JB14</name>
    <dbReference type="NCBI Taxonomy" id="1447944"/>
    <lineage>
        <taxon>Eukaryota</taxon>
        <taxon>Fungi</taxon>
        <taxon>Dikarya</taxon>
        <taxon>Basidiomycota</taxon>
        <taxon>Agaricomycotina</taxon>
        <taxon>Agaricomycetes</taxon>
        <taxon>Agaricomycetidae</taxon>
        <taxon>Agaricales</taxon>
        <taxon>Marasmiineae</taxon>
        <taxon>Omphalotaceae</taxon>
        <taxon>Gymnopus</taxon>
    </lineage>
</organism>
<dbReference type="AlphaFoldDB" id="A0A6A4GQJ8"/>
<reference evidence="2" key="1">
    <citation type="journal article" date="2019" name="Environ. Microbiol.">
        <title>Fungal ecological strategies reflected in gene transcription - a case study of two litter decomposers.</title>
        <authorList>
            <person name="Barbi F."/>
            <person name="Kohler A."/>
            <person name="Barry K."/>
            <person name="Baskaran P."/>
            <person name="Daum C."/>
            <person name="Fauchery L."/>
            <person name="Ihrmark K."/>
            <person name="Kuo A."/>
            <person name="LaButti K."/>
            <person name="Lipzen A."/>
            <person name="Morin E."/>
            <person name="Grigoriev I.V."/>
            <person name="Henrissat B."/>
            <person name="Lindahl B."/>
            <person name="Martin F."/>
        </authorList>
    </citation>
    <scope>NUCLEOTIDE SEQUENCE</scope>
    <source>
        <strain evidence="2">JB14</strain>
    </source>
</reference>
<evidence type="ECO:0000313" key="2">
    <source>
        <dbReference type="EMBL" id="KAE9387706.1"/>
    </source>
</evidence>
<dbReference type="OrthoDB" id="3068022at2759"/>
<dbReference type="Proteomes" id="UP000799118">
    <property type="component" value="Unassembled WGS sequence"/>
</dbReference>
<feature type="region of interest" description="Disordered" evidence="1">
    <location>
        <begin position="272"/>
        <end position="329"/>
    </location>
</feature>
<accession>A0A6A4GQJ8</accession>
<evidence type="ECO:0000313" key="3">
    <source>
        <dbReference type="Proteomes" id="UP000799118"/>
    </source>
</evidence>
<name>A0A6A4GQJ8_9AGAR</name>
<feature type="region of interest" description="Disordered" evidence="1">
    <location>
        <begin position="1"/>
        <end position="57"/>
    </location>
</feature>
<keyword evidence="3" id="KW-1185">Reference proteome</keyword>
<gene>
    <name evidence="2" type="ORF">BT96DRAFT_948167</name>
</gene>
<protein>
    <submittedName>
        <fullName evidence="2">Uncharacterized protein</fullName>
    </submittedName>
</protein>
<dbReference type="EMBL" id="ML769785">
    <property type="protein sequence ID" value="KAE9387706.1"/>
    <property type="molecule type" value="Genomic_DNA"/>
</dbReference>